<evidence type="ECO:0000313" key="2">
    <source>
        <dbReference type="Proteomes" id="UP000001070"/>
    </source>
</evidence>
<dbReference type="OMA" id="ICPYLEQ"/>
<dbReference type="Proteomes" id="UP000001070">
    <property type="component" value="Unassembled WGS sequence"/>
</dbReference>
<dbReference type="HOGENOM" id="CLU_1058725_0_0_1"/>
<keyword evidence="2" id="KW-1185">Reference proteome</keyword>
<dbReference type="InterPro" id="IPR043502">
    <property type="entry name" value="DNA/RNA_pol_sf"/>
</dbReference>
<gene>
    <name evidence="1" type="primary">Dgri\GH23452</name>
    <name evidence="1" type="ORF">Dgri_GH23452</name>
</gene>
<protein>
    <submittedName>
        <fullName evidence="1">GH23452</fullName>
    </submittedName>
</protein>
<dbReference type="InParanoid" id="B4K0A1"/>
<name>B4K0A1_DROGR</name>
<dbReference type="STRING" id="7222.B4K0A1"/>
<proteinExistence type="predicted"/>
<sequence length="277" mass="31336">MRLVKHRVKKVRERFTKRRLVKRQVVESVKRGDSRDSRLFAEVSIEGKQIAGLLDTSASVSILGRGSREFLAEIKVPVKRYVSSVRTASGVDRSIIGRVHTRVTYGEKEEDMTFYICPYLEQQAYFGIDFWRVFGLAPDVLGSMEAQISEESKPNLVEAIEHYVEEKTLEPEVDVWELNEEQKSRLETVKAEFLSFENAGLGKTTAQTHKIALVEGAIPVKDRHYTLSPAMEEVVCGEVDKMLALGVIEESDRSVTLSPSRTLIHFHPSRGYFSSGL</sequence>
<dbReference type="Gene3D" id="3.10.10.10">
    <property type="entry name" value="HIV Type 1 Reverse Transcriptase, subunit A, domain 1"/>
    <property type="match status" value="1"/>
</dbReference>
<dbReference type="Gene3D" id="2.40.70.10">
    <property type="entry name" value="Acid Proteases"/>
    <property type="match status" value="1"/>
</dbReference>
<dbReference type="OrthoDB" id="8063929at2759"/>
<dbReference type="AlphaFoldDB" id="B4K0A1"/>
<dbReference type="SUPFAM" id="SSF50630">
    <property type="entry name" value="Acid proteases"/>
    <property type="match status" value="1"/>
</dbReference>
<dbReference type="GO" id="GO:0071897">
    <property type="term" value="P:DNA biosynthetic process"/>
    <property type="evidence" value="ECO:0007669"/>
    <property type="project" value="UniProtKB-ARBA"/>
</dbReference>
<dbReference type="SUPFAM" id="SSF56672">
    <property type="entry name" value="DNA/RNA polymerases"/>
    <property type="match status" value="1"/>
</dbReference>
<dbReference type="EMBL" id="CH916403">
    <property type="protein sequence ID" value="EDV98671.1"/>
    <property type="molecule type" value="Genomic_DNA"/>
</dbReference>
<organism evidence="2">
    <name type="scientific">Drosophila grimshawi</name>
    <name type="common">Hawaiian fruit fly</name>
    <name type="synonym">Idiomyia grimshawi</name>
    <dbReference type="NCBI Taxonomy" id="7222"/>
    <lineage>
        <taxon>Eukaryota</taxon>
        <taxon>Metazoa</taxon>
        <taxon>Ecdysozoa</taxon>
        <taxon>Arthropoda</taxon>
        <taxon>Hexapoda</taxon>
        <taxon>Insecta</taxon>
        <taxon>Pterygota</taxon>
        <taxon>Neoptera</taxon>
        <taxon>Endopterygota</taxon>
        <taxon>Diptera</taxon>
        <taxon>Brachycera</taxon>
        <taxon>Muscomorpha</taxon>
        <taxon>Ephydroidea</taxon>
        <taxon>Drosophilidae</taxon>
        <taxon>Drosophila</taxon>
        <taxon>Hawaiian Drosophila</taxon>
    </lineage>
</organism>
<dbReference type="InterPro" id="IPR021109">
    <property type="entry name" value="Peptidase_aspartic_dom_sf"/>
</dbReference>
<evidence type="ECO:0000313" key="1">
    <source>
        <dbReference type="EMBL" id="EDV98671.1"/>
    </source>
</evidence>
<dbReference type="PhylomeDB" id="B4K0A1"/>
<dbReference type="eggNOG" id="KOG1075">
    <property type="taxonomic scope" value="Eukaryota"/>
</dbReference>
<accession>B4K0A1</accession>
<reference evidence="1 2" key="1">
    <citation type="journal article" date="2007" name="Nature">
        <title>Evolution of genes and genomes on the Drosophila phylogeny.</title>
        <authorList>
            <consortium name="Drosophila 12 Genomes Consortium"/>
            <person name="Clark A.G."/>
            <person name="Eisen M.B."/>
            <person name="Smith D.R."/>
            <person name="Bergman C.M."/>
            <person name="Oliver B."/>
            <person name="Markow T.A."/>
            <person name="Kaufman T.C."/>
            <person name="Kellis M."/>
            <person name="Gelbart W."/>
            <person name="Iyer V.N."/>
            <person name="Pollard D.A."/>
            <person name="Sackton T.B."/>
            <person name="Larracuente A.M."/>
            <person name="Singh N.D."/>
            <person name="Abad J.P."/>
            <person name="Abt D.N."/>
            <person name="Adryan B."/>
            <person name="Aguade M."/>
            <person name="Akashi H."/>
            <person name="Anderson W.W."/>
            <person name="Aquadro C.F."/>
            <person name="Ardell D.H."/>
            <person name="Arguello R."/>
            <person name="Artieri C.G."/>
            <person name="Barbash D.A."/>
            <person name="Barker D."/>
            <person name="Barsanti P."/>
            <person name="Batterham P."/>
            <person name="Batzoglou S."/>
            <person name="Begun D."/>
            <person name="Bhutkar A."/>
            <person name="Blanco E."/>
            <person name="Bosak S.A."/>
            <person name="Bradley R.K."/>
            <person name="Brand A.D."/>
            <person name="Brent M.R."/>
            <person name="Brooks A.N."/>
            <person name="Brown R.H."/>
            <person name="Butlin R.K."/>
            <person name="Caggese C."/>
            <person name="Calvi B.R."/>
            <person name="Bernardo de Carvalho A."/>
            <person name="Caspi A."/>
            <person name="Castrezana S."/>
            <person name="Celniker S.E."/>
            <person name="Chang J.L."/>
            <person name="Chapple C."/>
            <person name="Chatterji S."/>
            <person name="Chinwalla A."/>
            <person name="Civetta A."/>
            <person name="Clifton S.W."/>
            <person name="Comeron J.M."/>
            <person name="Costello J.C."/>
            <person name="Coyne J.A."/>
            <person name="Daub J."/>
            <person name="David R.G."/>
            <person name="Delcher A.L."/>
            <person name="Delehaunty K."/>
            <person name="Do C.B."/>
            <person name="Ebling H."/>
            <person name="Edwards K."/>
            <person name="Eickbush T."/>
            <person name="Evans J.D."/>
            <person name="Filipski A."/>
            <person name="Findeiss S."/>
            <person name="Freyhult E."/>
            <person name="Fulton L."/>
            <person name="Fulton R."/>
            <person name="Garcia A.C."/>
            <person name="Gardiner A."/>
            <person name="Garfield D.A."/>
            <person name="Garvin B.E."/>
            <person name="Gibson G."/>
            <person name="Gilbert D."/>
            <person name="Gnerre S."/>
            <person name="Godfrey J."/>
            <person name="Good R."/>
            <person name="Gotea V."/>
            <person name="Gravely B."/>
            <person name="Greenberg A.J."/>
            <person name="Griffiths-Jones S."/>
            <person name="Gross S."/>
            <person name="Guigo R."/>
            <person name="Gustafson E.A."/>
            <person name="Haerty W."/>
            <person name="Hahn M.W."/>
            <person name="Halligan D.L."/>
            <person name="Halpern A.L."/>
            <person name="Halter G.M."/>
            <person name="Han M.V."/>
            <person name="Heger A."/>
            <person name="Hillier L."/>
            <person name="Hinrichs A.S."/>
            <person name="Holmes I."/>
            <person name="Hoskins R.A."/>
            <person name="Hubisz M.J."/>
            <person name="Hultmark D."/>
            <person name="Huntley M.A."/>
            <person name="Jaffe D.B."/>
            <person name="Jagadeeshan S."/>
            <person name="Jeck W.R."/>
            <person name="Johnson J."/>
            <person name="Jones C.D."/>
            <person name="Jordan W.C."/>
            <person name="Karpen G.H."/>
            <person name="Kataoka E."/>
            <person name="Keightley P.D."/>
            <person name="Kheradpour P."/>
            <person name="Kirkness E.F."/>
            <person name="Koerich L.B."/>
            <person name="Kristiansen K."/>
            <person name="Kudrna D."/>
            <person name="Kulathinal R.J."/>
            <person name="Kumar S."/>
            <person name="Kwok R."/>
            <person name="Lander E."/>
            <person name="Langley C.H."/>
            <person name="Lapoint R."/>
            <person name="Lazzaro B.P."/>
            <person name="Lee S.J."/>
            <person name="Levesque L."/>
            <person name="Li R."/>
            <person name="Lin C.F."/>
            <person name="Lin M.F."/>
            <person name="Lindblad-Toh K."/>
            <person name="Llopart A."/>
            <person name="Long M."/>
            <person name="Low L."/>
            <person name="Lozovsky E."/>
            <person name="Lu J."/>
            <person name="Luo M."/>
            <person name="Machado C.A."/>
            <person name="Makalowski W."/>
            <person name="Marzo M."/>
            <person name="Matsuda M."/>
            <person name="Matzkin L."/>
            <person name="McAllister B."/>
            <person name="McBride C.S."/>
            <person name="McKernan B."/>
            <person name="McKernan K."/>
            <person name="Mendez-Lago M."/>
            <person name="Minx P."/>
            <person name="Mollenhauer M.U."/>
            <person name="Montooth K."/>
            <person name="Mount S.M."/>
            <person name="Mu X."/>
            <person name="Myers E."/>
            <person name="Negre B."/>
            <person name="Newfeld S."/>
            <person name="Nielsen R."/>
            <person name="Noor M.A."/>
            <person name="O'Grady P."/>
            <person name="Pachter L."/>
            <person name="Papaceit M."/>
            <person name="Parisi M.J."/>
            <person name="Parisi M."/>
            <person name="Parts L."/>
            <person name="Pedersen J.S."/>
            <person name="Pesole G."/>
            <person name="Phillippy A.M."/>
            <person name="Ponting C.P."/>
            <person name="Pop M."/>
            <person name="Porcelli D."/>
            <person name="Powell J.R."/>
            <person name="Prohaska S."/>
            <person name="Pruitt K."/>
            <person name="Puig M."/>
            <person name="Quesneville H."/>
            <person name="Ram K.R."/>
            <person name="Rand D."/>
            <person name="Rasmussen M.D."/>
            <person name="Reed L.K."/>
            <person name="Reenan R."/>
            <person name="Reily A."/>
            <person name="Remington K.A."/>
            <person name="Rieger T.T."/>
            <person name="Ritchie M.G."/>
            <person name="Robin C."/>
            <person name="Rogers Y.H."/>
            <person name="Rohde C."/>
            <person name="Rozas J."/>
            <person name="Rubenfield M.J."/>
            <person name="Ruiz A."/>
            <person name="Russo S."/>
            <person name="Salzberg S.L."/>
            <person name="Sanchez-Gracia A."/>
            <person name="Saranga D.J."/>
            <person name="Sato H."/>
            <person name="Schaeffer S.W."/>
            <person name="Schatz M.C."/>
            <person name="Schlenke T."/>
            <person name="Schwartz R."/>
            <person name="Segarra C."/>
            <person name="Singh R.S."/>
            <person name="Sirot L."/>
            <person name="Sirota M."/>
            <person name="Sisneros N.B."/>
            <person name="Smith C.D."/>
            <person name="Smith T.F."/>
            <person name="Spieth J."/>
            <person name="Stage D.E."/>
            <person name="Stark A."/>
            <person name="Stephan W."/>
            <person name="Strausberg R.L."/>
            <person name="Strempel S."/>
            <person name="Sturgill D."/>
            <person name="Sutton G."/>
            <person name="Sutton G.G."/>
            <person name="Tao W."/>
            <person name="Teichmann S."/>
            <person name="Tobari Y.N."/>
            <person name="Tomimura Y."/>
            <person name="Tsolas J.M."/>
            <person name="Valente V.L."/>
            <person name="Venter E."/>
            <person name="Venter J.C."/>
            <person name="Vicario S."/>
            <person name="Vieira F.G."/>
            <person name="Vilella A.J."/>
            <person name="Villasante A."/>
            <person name="Walenz B."/>
            <person name="Wang J."/>
            <person name="Wasserman M."/>
            <person name="Watts T."/>
            <person name="Wilson D."/>
            <person name="Wilson R.K."/>
            <person name="Wing R.A."/>
            <person name="Wolfner M.F."/>
            <person name="Wong A."/>
            <person name="Wong G.K."/>
            <person name="Wu C.I."/>
            <person name="Wu G."/>
            <person name="Yamamoto D."/>
            <person name="Yang H.P."/>
            <person name="Yang S.P."/>
            <person name="Yorke J.A."/>
            <person name="Yoshida K."/>
            <person name="Zdobnov E."/>
            <person name="Zhang P."/>
            <person name="Zhang Y."/>
            <person name="Zimin A.V."/>
            <person name="Baldwin J."/>
            <person name="Abdouelleil A."/>
            <person name="Abdulkadir J."/>
            <person name="Abebe A."/>
            <person name="Abera B."/>
            <person name="Abreu J."/>
            <person name="Acer S.C."/>
            <person name="Aftuck L."/>
            <person name="Alexander A."/>
            <person name="An P."/>
            <person name="Anderson E."/>
            <person name="Anderson S."/>
            <person name="Arachi H."/>
            <person name="Azer M."/>
            <person name="Bachantsang P."/>
            <person name="Barry A."/>
            <person name="Bayul T."/>
            <person name="Berlin A."/>
            <person name="Bessette D."/>
            <person name="Bloom T."/>
            <person name="Blye J."/>
            <person name="Boguslavskiy L."/>
            <person name="Bonnet C."/>
            <person name="Boukhgalter B."/>
            <person name="Bourzgui I."/>
            <person name="Brown A."/>
            <person name="Cahill P."/>
            <person name="Channer S."/>
            <person name="Cheshatsang Y."/>
            <person name="Chuda L."/>
            <person name="Citroen M."/>
            <person name="Collymore A."/>
            <person name="Cooke P."/>
            <person name="Costello M."/>
            <person name="D'Aco K."/>
            <person name="Daza R."/>
            <person name="De Haan G."/>
            <person name="DeGray S."/>
            <person name="DeMaso C."/>
            <person name="Dhargay N."/>
            <person name="Dooley K."/>
            <person name="Dooley E."/>
            <person name="Doricent M."/>
            <person name="Dorje P."/>
            <person name="Dorjee K."/>
            <person name="Dupes A."/>
            <person name="Elong R."/>
            <person name="Falk J."/>
            <person name="Farina A."/>
            <person name="Faro S."/>
            <person name="Ferguson D."/>
            <person name="Fisher S."/>
            <person name="Foley C.D."/>
            <person name="Franke A."/>
            <person name="Friedrich D."/>
            <person name="Gadbois L."/>
            <person name="Gearin G."/>
            <person name="Gearin C.R."/>
            <person name="Giannoukos G."/>
            <person name="Goode T."/>
            <person name="Graham J."/>
            <person name="Grandbois E."/>
            <person name="Grewal S."/>
            <person name="Gyaltsen K."/>
            <person name="Hafez N."/>
            <person name="Hagos B."/>
            <person name="Hall J."/>
            <person name="Henson C."/>
            <person name="Hollinger A."/>
            <person name="Honan T."/>
            <person name="Huard M.D."/>
            <person name="Hughes L."/>
            <person name="Hurhula B."/>
            <person name="Husby M.E."/>
            <person name="Kamat A."/>
            <person name="Kanga B."/>
            <person name="Kashin S."/>
            <person name="Khazanovich D."/>
            <person name="Kisner P."/>
            <person name="Lance K."/>
            <person name="Lara M."/>
            <person name="Lee W."/>
            <person name="Lennon N."/>
            <person name="Letendre F."/>
            <person name="LeVine R."/>
            <person name="Lipovsky A."/>
            <person name="Liu X."/>
            <person name="Liu J."/>
            <person name="Liu S."/>
            <person name="Lokyitsang T."/>
            <person name="Lokyitsang Y."/>
            <person name="Lubonja R."/>
            <person name="Lui A."/>
            <person name="MacDonald P."/>
            <person name="Magnisalis V."/>
            <person name="Maru K."/>
            <person name="Matthews C."/>
            <person name="McCusker W."/>
            <person name="McDonough S."/>
            <person name="Mehta T."/>
            <person name="Meldrim J."/>
            <person name="Meneus L."/>
            <person name="Mihai O."/>
            <person name="Mihalev A."/>
            <person name="Mihova T."/>
            <person name="Mittelman R."/>
            <person name="Mlenga V."/>
            <person name="Montmayeur A."/>
            <person name="Mulrain L."/>
            <person name="Navidi A."/>
            <person name="Naylor J."/>
            <person name="Negash T."/>
            <person name="Nguyen T."/>
            <person name="Nguyen N."/>
            <person name="Nicol R."/>
            <person name="Norbu C."/>
            <person name="Norbu N."/>
            <person name="Novod N."/>
            <person name="O'Neill B."/>
            <person name="Osman S."/>
            <person name="Markiewicz E."/>
            <person name="Oyono O.L."/>
            <person name="Patti C."/>
            <person name="Phunkhang P."/>
            <person name="Pierre F."/>
            <person name="Priest M."/>
            <person name="Raghuraman S."/>
            <person name="Rege F."/>
            <person name="Reyes R."/>
            <person name="Rise C."/>
            <person name="Rogov P."/>
            <person name="Ross K."/>
            <person name="Ryan E."/>
            <person name="Settipalli S."/>
            <person name="Shea T."/>
            <person name="Sherpa N."/>
            <person name="Shi L."/>
            <person name="Shih D."/>
            <person name="Sparrow T."/>
            <person name="Spaulding J."/>
            <person name="Stalker J."/>
            <person name="Stange-Thomann N."/>
            <person name="Stavropoulos S."/>
            <person name="Stone C."/>
            <person name="Strader C."/>
            <person name="Tesfaye S."/>
            <person name="Thomson T."/>
            <person name="Thoulutsang Y."/>
            <person name="Thoulutsang D."/>
            <person name="Topham K."/>
            <person name="Topping I."/>
            <person name="Tsamla T."/>
            <person name="Vassiliev H."/>
            <person name="Vo A."/>
            <person name="Wangchuk T."/>
            <person name="Wangdi T."/>
            <person name="Weiand M."/>
            <person name="Wilkinson J."/>
            <person name="Wilson A."/>
            <person name="Yadav S."/>
            <person name="Young G."/>
            <person name="Yu Q."/>
            <person name="Zembek L."/>
            <person name="Zhong D."/>
            <person name="Zimmer A."/>
            <person name="Zwirko Z."/>
            <person name="Jaffe D.B."/>
            <person name="Alvarez P."/>
            <person name="Brockman W."/>
            <person name="Butler J."/>
            <person name="Chin C."/>
            <person name="Gnerre S."/>
            <person name="Grabherr M."/>
            <person name="Kleber M."/>
            <person name="Mauceli E."/>
            <person name="MacCallum I."/>
        </authorList>
    </citation>
    <scope>NUCLEOTIDE SEQUENCE [LARGE SCALE GENOMIC DNA]</scope>
    <source>
        <strain evidence="2">Tucson 15287-2541.00</strain>
    </source>
</reference>